<evidence type="ECO:0000313" key="18">
    <source>
        <dbReference type="Proteomes" id="UP001279410"/>
    </source>
</evidence>
<evidence type="ECO:0000256" key="11">
    <source>
        <dbReference type="ARBA" id="ARBA00023180"/>
    </source>
</evidence>
<dbReference type="Proteomes" id="UP001279410">
    <property type="component" value="Unassembled WGS sequence"/>
</dbReference>
<dbReference type="SUPFAM" id="SSF48726">
    <property type="entry name" value="Immunoglobulin"/>
    <property type="match status" value="1"/>
</dbReference>
<keyword evidence="8 15" id="KW-0472">Membrane</keyword>
<keyword evidence="6 15" id="KW-1133">Transmembrane helix</keyword>
<dbReference type="AlphaFoldDB" id="A0AAD3RMU8"/>
<name>A0AAD3RMU8_LATJO</name>
<evidence type="ECO:0000256" key="1">
    <source>
        <dbReference type="ARBA" id="ARBA00004251"/>
    </source>
</evidence>
<keyword evidence="2" id="KW-1003">Cell membrane</keyword>
<evidence type="ECO:0000256" key="13">
    <source>
        <dbReference type="ARBA" id="ARBA00023319"/>
    </source>
</evidence>
<dbReference type="PROSITE" id="PS50835">
    <property type="entry name" value="IG_LIKE"/>
    <property type="match status" value="1"/>
</dbReference>
<dbReference type="InterPro" id="IPR013783">
    <property type="entry name" value="Ig-like_fold"/>
</dbReference>
<dbReference type="GO" id="GO:0005886">
    <property type="term" value="C:plasma membrane"/>
    <property type="evidence" value="ECO:0007669"/>
    <property type="project" value="UniProtKB-SubCell"/>
</dbReference>
<keyword evidence="3 15" id="KW-0812">Transmembrane</keyword>
<keyword evidence="9" id="KW-0564">Palmitate</keyword>
<evidence type="ECO:0000256" key="10">
    <source>
        <dbReference type="ARBA" id="ARBA00023157"/>
    </source>
</evidence>
<dbReference type="InterPro" id="IPR015468">
    <property type="entry name" value="CD8_asu"/>
</dbReference>
<dbReference type="GO" id="GO:0002250">
    <property type="term" value="P:adaptive immune response"/>
    <property type="evidence" value="ECO:0007669"/>
    <property type="project" value="UniProtKB-KW"/>
</dbReference>
<evidence type="ECO:0000256" key="9">
    <source>
        <dbReference type="ARBA" id="ARBA00023139"/>
    </source>
</evidence>
<dbReference type="InterPro" id="IPR007110">
    <property type="entry name" value="Ig-like_dom"/>
</dbReference>
<evidence type="ECO:0000256" key="6">
    <source>
        <dbReference type="ARBA" id="ARBA00022989"/>
    </source>
</evidence>
<keyword evidence="4" id="KW-0732">Signal</keyword>
<keyword evidence="12" id="KW-0449">Lipoprotein</keyword>
<evidence type="ECO:0000259" key="16">
    <source>
        <dbReference type="PROSITE" id="PS50835"/>
    </source>
</evidence>
<dbReference type="InterPro" id="IPR036179">
    <property type="entry name" value="Ig-like_dom_sf"/>
</dbReference>
<evidence type="ECO:0000256" key="5">
    <source>
        <dbReference type="ARBA" id="ARBA00022859"/>
    </source>
</evidence>
<feature type="transmembrane region" description="Helical" evidence="15">
    <location>
        <begin position="200"/>
        <end position="222"/>
    </location>
</feature>
<feature type="region of interest" description="Disordered" evidence="14">
    <location>
        <begin position="231"/>
        <end position="256"/>
    </location>
</feature>
<evidence type="ECO:0000313" key="17">
    <source>
        <dbReference type="EMBL" id="GLD73845.1"/>
    </source>
</evidence>
<evidence type="ECO:0000256" key="3">
    <source>
        <dbReference type="ARBA" id="ARBA00022692"/>
    </source>
</evidence>
<evidence type="ECO:0000256" key="7">
    <source>
        <dbReference type="ARBA" id="ARBA00023130"/>
    </source>
</evidence>
<evidence type="ECO:0000256" key="12">
    <source>
        <dbReference type="ARBA" id="ARBA00023288"/>
    </source>
</evidence>
<feature type="domain" description="Ig-like" evidence="16">
    <location>
        <begin position="45"/>
        <end position="135"/>
    </location>
</feature>
<keyword evidence="7" id="KW-1064">Adaptive immunity</keyword>
<dbReference type="Pfam" id="PF07686">
    <property type="entry name" value="V-set"/>
    <property type="match status" value="1"/>
</dbReference>
<evidence type="ECO:0000256" key="14">
    <source>
        <dbReference type="SAM" id="MobiDB-lite"/>
    </source>
</evidence>
<evidence type="ECO:0000256" key="2">
    <source>
        <dbReference type="ARBA" id="ARBA00022475"/>
    </source>
</evidence>
<comment type="subcellular location">
    <subcellularLocation>
        <location evidence="1">Cell membrane</location>
        <topology evidence="1">Single-pass type I membrane protein</topology>
    </subcellularLocation>
</comment>
<keyword evidence="13" id="KW-0393">Immunoglobulin domain</keyword>
<reference evidence="17" key="1">
    <citation type="submission" date="2022-08" db="EMBL/GenBank/DDBJ databases">
        <title>Genome sequencing of akame (Lates japonicus).</title>
        <authorList>
            <person name="Hashiguchi Y."/>
            <person name="Takahashi H."/>
        </authorList>
    </citation>
    <scope>NUCLEOTIDE SEQUENCE</scope>
    <source>
        <strain evidence="17">Kochi</strain>
    </source>
</reference>
<dbReference type="Gene3D" id="2.60.40.10">
    <property type="entry name" value="Immunoglobulins"/>
    <property type="match status" value="1"/>
</dbReference>
<proteinExistence type="predicted"/>
<keyword evidence="10" id="KW-1015">Disulfide bond</keyword>
<evidence type="ECO:0000256" key="4">
    <source>
        <dbReference type="ARBA" id="ARBA00022729"/>
    </source>
</evidence>
<evidence type="ECO:0000256" key="8">
    <source>
        <dbReference type="ARBA" id="ARBA00023136"/>
    </source>
</evidence>
<keyword evidence="5" id="KW-0391">Immunity</keyword>
<organism evidence="17 18">
    <name type="scientific">Lates japonicus</name>
    <name type="common">Japanese lates</name>
    <dbReference type="NCBI Taxonomy" id="270547"/>
    <lineage>
        <taxon>Eukaryota</taxon>
        <taxon>Metazoa</taxon>
        <taxon>Chordata</taxon>
        <taxon>Craniata</taxon>
        <taxon>Vertebrata</taxon>
        <taxon>Euteleostomi</taxon>
        <taxon>Actinopterygii</taxon>
        <taxon>Neopterygii</taxon>
        <taxon>Teleostei</taxon>
        <taxon>Neoteleostei</taxon>
        <taxon>Acanthomorphata</taxon>
        <taxon>Carangaria</taxon>
        <taxon>Carangaria incertae sedis</taxon>
        <taxon>Centropomidae</taxon>
        <taxon>Lates</taxon>
    </lineage>
</organism>
<gene>
    <name evidence="17" type="ORF">AKAME5_002517100</name>
</gene>
<protein>
    <recommendedName>
        <fullName evidence="16">Ig-like domain-containing protein</fullName>
    </recommendedName>
</protein>
<evidence type="ECO:0000256" key="15">
    <source>
        <dbReference type="SAM" id="Phobius"/>
    </source>
</evidence>
<accession>A0AAD3RMU8</accession>
<dbReference type="EMBL" id="BRZM01001843">
    <property type="protein sequence ID" value="GLD73845.1"/>
    <property type="molecule type" value="Genomic_DNA"/>
</dbReference>
<dbReference type="PANTHER" id="PTHR10441:SF2">
    <property type="entry name" value="T-CELL SURFACE GLYCOPROTEIN CD8 ALPHA CHAIN"/>
    <property type="match status" value="1"/>
</dbReference>
<keyword evidence="18" id="KW-1185">Reference proteome</keyword>
<dbReference type="CDD" id="cd00099">
    <property type="entry name" value="IgV"/>
    <property type="match status" value="1"/>
</dbReference>
<dbReference type="InterPro" id="IPR013106">
    <property type="entry name" value="Ig_V-set"/>
</dbReference>
<dbReference type="PANTHER" id="PTHR10441">
    <property type="entry name" value="CD8 ALPHA CHAIN"/>
    <property type="match status" value="1"/>
</dbReference>
<keyword evidence="11" id="KW-0325">Glycoprotein</keyword>
<comment type="caution">
    <text evidence="17">The sequence shown here is derived from an EMBL/GenBank/DDBJ whole genome shotgun (WGS) entry which is preliminary data.</text>
</comment>
<sequence length="256" mass="28284">MLQTTTVLQEAKTSTTKTCLAAIIVCEIKMDQKWIPILVILVFYPTMTSGAGDVRVMEGASVEITCKPPDEFYSTLIWFRILDNSGMEFIASFSRGGSLKAPKPFPSAFNMDKISKDILKLNSFSKAHDSGTYICASIQNNAVNFGKVTQLRGEKKEVETRAPPTTTANPRLPTTTTPCVCTNNIKPVETNPTTYCSSIILGPLAGGCGLLFLLLVITILYCNHVRTRRCPHHHKRKPRSTAPGKQMKANRHIYSE</sequence>